<proteinExistence type="predicted"/>
<comment type="caution">
    <text evidence="1">The sequence shown here is derived from an EMBL/GenBank/DDBJ whole genome shotgun (WGS) entry which is preliminary data.</text>
</comment>
<evidence type="ECO:0000313" key="1">
    <source>
        <dbReference type="EMBL" id="KAJ4705605.1"/>
    </source>
</evidence>
<reference evidence="1 2" key="1">
    <citation type="journal article" date="2023" name="Science">
        <title>Complex scaffold remodeling in plant triterpene biosynthesis.</title>
        <authorList>
            <person name="De La Pena R."/>
            <person name="Hodgson H."/>
            <person name="Liu J.C."/>
            <person name="Stephenson M.J."/>
            <person name="Martin A.C."/>
            <person name="Owen C."/>
            <person name="Harkess A."/>
            <person name="Leebens-Mack J."/>
            <person name="Jimenez L.E."/>
            <person name="Osbourn A."/>
            <person name="Sattely E.S."/>
        </authorList>
    </citation>
    <scope>NUCLEOTIDE SEQUENCE [LARGE SCALE GENOMIC DNA]</scope>
    <source>
        <strain evidence="2">cv. JPN11</strain>
        <tissue evidence="1">Leaf</tissue>
    </source>
</reference>
<protein>
    <submittedName>
        <fullName evidence="1">Guanine nucleotide exchange factor SPIKE 1</fullName>
    </submittedName>
</protein>
<dbReference type="Proteomes" id="UP001164539">
    <property type="component" value="Chromosome 12"/>
</dbReference>
<evidence type="ECO:0000313" key="2">
    <source>
        <dbReference type="Proteomes" id="UP001164539"/>
    </source>
</evidence>
<sequence>MQPQGTPENGYLWQRVNSQLSSPSQPYSLREALAQAQSSRIGASAQALRESLHPILRQKLELWEENLSAAVSLQVLEITEKFCMMAASHSIATDYGKLDCITAILMSFFSRNQPVAFWKAFFPVFNRVFNLHGATLMARENDRFLKQVAFHLLRLAVFRNDSIRKRAVIGLQILVRSSFYFMQTARLRVMLTITLSELMSDVQVTQMKSDGTLEESGEARRLRRSLEEMADEAKSPSLFRECGLPENALSAIPEKFSENRWSWSDVKHLSDSLLLALDASLEHALLGSAMTVDRYAAAEGFYKLAMAFSPVPDLHIMWLLHLCDAHQEMQSWAEAAQCAVAVAGVVMQALVARNDGVWSKDHVAALRKICPVVSNDITAEASAAEVEGYGASKLTVDSAVKYLQLANKLFSQAELYHFCASILELVIPVYKSRRAYGQLAKCHTLLTNIYESILEQESSPIPFTDATYYRVGFYGEKFGKLDKEEYVYREPRDVRLGDIMEKLSHIYESRMDGNHTLHIIPDSRQVKADELQPGVCYLQITAVDPVMEDEDLGSRRERIFSLSTGSVRARVFDRFLFDTPFTKNGKTQGGLEDQWKRRTVLETEGSFPALVNRLLVIKSESLEFSPVENAIGMIETRTAALRNELEEPRSSEGDQLPRLQSLQRILQGSVAVQVNSGVLSVCTAFLSGEPGHKATFTGTAATHSCTPGIHGRLQACYSSALPFDRRGRSGVPHTTCEWISVTNCRVISLHSRHSVRAMISPVPEAAICSYNL</sequence>
<dbReference type="EMBL" id="CM051405">
    <property type="protein sequence ID" value="KAJ4705605.1"/>
    <property type="molecule type" value="Genomic_DNA"/>
</dbReference>
<keyword evidence="2" id="KW-1185">Reference proteome</keyword>
<accession>A0ACC1X2B1</accession>
<organism evidence="1 2">
    <name type="scientific">Melia azedarach</name>
    <name type="common">Chinaberry tree</name>
    <dbReference type="NCBI Taxonomy" id="155640"/>
    <lineage>
        <taxon>Eukaryota</taxon>
        <taxon>Viridiplantae</taxon>
        <taxon>Streptophyta</taxon>
        <taxon>Embryophyta</taxon>
        <taxon>Tracheophyta</taxon>
        <taxon>Spermatophyta</taxon>
        <taxon>Magnoliopsida</taxon>
        <taxon>eudicotyledons</taxon>
        <taxon>Gunneridae</taxon>
        <taxon>Pentapetalae</taxon>
        <taxon>rosids</taxon>
        <taxon>malvids</taxon>
        <taxon>Sapindales</taxon>
        <taxon>Meliaceae</taxon>
        <taxon>Melia</taxon>
    </lineage>
</organism>
<name>A0ACC1X2B1_MELAZ</name>
<gene>
    <name evidence="1" type="ORF">OWV82_022357</name>
</gene>